<evidence type="ECO:0000313" key="1">
    <source>
        <dbReference type="EMBL" id="AGH97319.1"/>
    </source>
</evidence>
<name>M4VVT8_9BACT</name>
<organism evidence="1 2">
    <name type="scientific">Micavibrio aeruginosavorus EPB</name>
    <dbReference type="NCBI Taxonomy" id="349215"/>
    <lineage>
        <taxon>Bacteria</taxon>
        <taxon>Pseudomonadati</taxon>
        <taxon>Bdellovibrionota</taxon>
        <taxon>Bdellovibrionia</taxon>
        <taxon>Bdellovibrionales</taxon>
        <taxon>Pseudobdellovibrionaceae</taxon>
        <taxon>Micavibrio</taxon>
    </lineage>
</organism>
<dbReference type="STRING" id="349215.A11S_492"/>
<dbReference type="AlphaFoldDB" id="M4VVT8"/>
<dbReference type="EMBL" id="CP003538">
    <property type="protein sequence ID" value="AGH97319.1"/>
    <property type="molecule type" value="Genomic_DNA"/>
</dbReference>
<dbReference type="HOGENOM" id="CLU_1487416_0_0_5"/>
<sequence>MNEKWAATPFIQLGCFMSALNDQSKALPRTDNPLDSGSSIYFRTLSSFQSRMERGEIGFFLPRPGVYNYPEQDMFFPEHCYIHIGDLVRMARESRDSGDLRRAHVFIAALKVAAENSIPHDGEKLAASRYFYEDGKCARGRYYSSAYECGGSFALVLRHRDGGKAARLNPSSTGPNLPKPQ</sequence>
<protein>
    <submittedName>
        <fullName evidence="1">Uncharacterized protein</fullName>
    </submittedName>
</protein>
<gene>
    <name evidence="1" type="ORF">A11S_492</name>
</gene>
<dbReference type="KEGG" id="man:A11S_492"/>
<accession>M4VVT8</accession>
<evidence type="ECO:0000313" key="2">
    <source>
        <dbReference type="Proteomes" id="UP000011932"/>
    </source>
</evidence>
<proteinExistence type="predicted"/>
<reference evidence="1 2" key="1">
    <citation type="journal article" date="2013" name="ISME J.">
        <title>By their genes ye shall know them: genomic signatures of predatory bacteria.</title>
        <authorList>
            <person name="Pasternak Z."/>
            <person name="Pietrokovski S."/>
            <person name="Rotem O."/>
            <person name="Gophna U."/>
            <person name="Lurie-Weinberger M.N."/>
            <person name="Jurkevitch E."/>
        </authorList>
    </citation>
    <scope>NUCLEOTIDE SEQUENCE [LARGE SCALE GENOMIC DNA]</scope>
    <source>
        <strain evidence="1">EPB</strain>
    </source>
</reference>
<dbReference type="Proteomes" id="UP000011932">
    <property type="component" value="Chromosome"/>
</dbReference>